<organism evidence="5 6">
    <name type="scientific">Phoenix dactylifera</name>
    <name type="common">Date palm</name>
    <dbReference type="NCBI Taxonomy" id="42345"/>
    <lineage>
        <taxon>Eukaryota</taxon>
        <taxon>Viridiplantae</taxon>
        <taxon>Streptophyta</taxon>
        <taxon>Embryophyta</taxon>
        <taxon>Tracheophyta</taxon>
        <taxon>Spermatophyta</taxon>
        <taxon>Magnoliopsida</taxon>
        <taxon>Liliopsida</taxon>
        <taxon>Arecaceae</taxon>
        <taxon>Coryphoideae</taxon>
        <taxon>Phoeniceae</taxon>
        <taxon>Phoenix</taxon>
    </lineage>
</organism>
<dbReference type="GO" id="GO:0060090">
    <property type="term" value="F:molecular adaptor activity"/>
    <property type="evidence" value="ECO:0007669"/>
    <property type="project" value="TreeGrafter"/>
</dbReference>
<feature type="region of interest" description="Disordered" evidence="4">
    <location>
        <begin position="87"/>
        <end position="118"/>
    </location>
</feature>
<dbReference type="SMART" id="SM00028">
    <property type="entry name" value="TPR"/>
    <property type="match status" value="3"/>
</dbReference>
<evidence type="ECO:0000256" key="2">
    <source>
        <dbReference type="ARBA" id="ARBA00022803"/>
    </source>
</evidence>
<dbReference type="GO" id="GO:0006620">
    <property type="term" value="P:post-translational protein targeting to endoplasmic reticulum membrane"/>
    <property type="evidence" value="ECO:0007669"/>
    <property type="project" value="TreeGrafter"/>
</dbReference>
<dbReference type="Proteomes" id="UP000228380">
    <property type="component" value="Unplaced"/>
</dbReference>
<accession>A0A8B7BUU9</accession>
<dbReference type="InterPro" id="IPR019734">
    <property type="entry name" value="TPR_rpt"/>
</dbReference>
<dbReference type="GO" id="GO:0072380">
    <property type="term" value="C:TRC complex"/>
    <property type="evidence" value="ECO:0007669"/>
    <property type="project" value="TreeGrafter"/>
</dbReference>
<dbReference type="PANTHER" id="PTHR45831">
    <property type="entry name" value="LD24721P"/>
    <property type="match status" value="1"/>
</dbReference>
<feature type="compositionally biased region" description="Basic and acidic residues" evidence="4">
    <location>
        <begin position="96"/>
        <end position="118"/>
    </location>
</feature>
<dbReference type="FunFam" id="1.25.40.10:FF:000330">
    <property type="entry name" value="Tetratricopeptide repeat (TPR)-like superfamily protein"/>
    <property type="match status" value="1"/>
</dbReference>
<gene>
    <name evidence="6" type="primary">LOC103704390</name>
</gene>
<evidence type="ECO:0000313" key="6">
    <source>
        <dbReference type="RefSeq" id="XP_008785878.2"/>
    </source>
</evidence>
<dbReference type="SUPFAM" id="SSF48452">
    <property type="entry name" value="TPR-like"/>
    <property type="match status" value="1"/>
</dbReference>
<dbReference type="KEGG" id="pda:103704390"/>
<name>A0A8B7BUU9_PHODC</name>
<sequence length="466" mass="50094">MGNLRSDSPAARRIVLAFLDFLNSVELAPGADSEALDVVKECLQEVFKLNSSTPADGIQPGLLLDLFASQGAGEQCSLTPDWDSLAKSNATSSSQRVEDSKTLKASNREDCARDSEDLGGMPRDELFGRFYAALDKINFFMSSPGAVEDPDQIAKATRFFNEAVAEIGNSQGQIMNLGSLAEAFKSKGNQSMQLKLYSEAIELYTCAIALCEKNAVYYCNRAAAYTQIHGYDEAIEDCLKCIEIDPNYSKAYSRLGSAYFAKGNYNDALNKGYLKALQLDPGNNTVRENIQVTVQKLMEQRAQADPDQNTRSSHGQESSSHSGSTNSSFSFPSFPVGASPDLVANILRNMTSGHGQQSTSQSAGSANSSVPFTSFPVNIPPEFANIIGNIAAATQGHQVHERMPNGNVEGSNEPGIRLDANINLDVGDSPEQVSDVLRSMMEMFSPQPGSQGGAPRGSDRTQGGED</sequence>
<protein>
    <submittedName>
        <fullName evidence="6">Small glutamine-rich tetratricopeptide repeat-containing protein</fullName>
    </submittedName>
</protein>
<feature type="compositionally biased region" description="Basic and acidic residues" evidence="4">
    <location>
        <begin position="457"/>
        <end position="466"/>
    </location>
</feature>
<dbReference type="InterPro" id="IPR011990">
    <property type="entry name" value="TPR-like_helical_dom_sf"/>
</dbReference>
<dbReference type="Pfam" id="PF00515">
    <property type="entry name" value="TPR_1"/>
    <property type="match status" value="1"/>
</dbReference>
<dbReference type="InterPro" id="IPR047150">
    <property type="entry name" value="SGT"/>
</dbReference>
<dbReference type="OrthoDB" id="2423701at2759"/>
<evidence type="ECO:0000256" key="1">
    <source>
        <dbReference type="ARBA" id="ARBA00022737"/>
    </source>
</evidence>
<evidence type="ECO:0000256" key="4">
    <source>
        <dbReference type="SAM" id="MobiDB-lite"/>
    </source>
</evidence>
<dbReference type="PROSITE" id="PS50005">
    <property type="entry name" value="TPR"/>
    <property type="match status" value="1"/>
</dbReference>
<proteinExistence type="predicted"/>
<dbReference type="Gene3D" id="1.25.40.10">
    <property type="entry name" value="Tetratricopeptide repeat domain"/>
    <property type="match status" value="1"/>
</dbReference>
<keyword evidence="5" id="KW-1185">Reference proteome</keyword>
<reference evidence="6" key="1">
    <citation type="submission" date="2025-08" db="UniProtKB">
        <authorList>
            <consortium name="RefSeq"/>
        </authorList>
    </citation>
    <scope>IDENTIFICATION</scope>
    <source>
        <tissue evidence="6">Young leaves</tissue>
    </source>
</reference>
<dbReference type="GeneID" id="103704390"/>
<dbReference type="PANTHER" id="PTHR45831:SF2">
    <property type="entry name" value="LD24721P"/>
    <property type="match status" value="1"/>
</dbReference>
<keyword evidence="2 3" id="KW-0802">TPR repeat</keyword>
<evidence type="ECO:0000256" key="3">
    <source>
        <dbReference type="PROSITE-ProRule" id="PRU00339"/>
    </source>
</evidence>
<feature type="compositionally biased region" description="Low complexity" evidence="4">
    <location>
        <begin position="312"/>
        <end position="331"/>
    </location>
</feature>
<keyword evidence="1" id="KW-0677">Repeat</keyword>
<feature type="repeat" description="TPR" evidence="3">
    <location>
        <begin position="215"/>
        <end position="248"/>
    </location>
</feature>
<evidence type="ECO:0000313" key="5">
    <source>
        <dbReference type="Proteomes" id="UP000228380"/>
    </source>
</evidence>
<feature type="region of interest" description="Disordered" evidence="4">
    <location>
        <begin position="299"/>
        <end position="331"/>
    </location>
</feature>
<feature type="region of interest" description="Disordered" evidence="4">
    <location>
        <begin position="443"/>
        <end position="466"/>
    </location>
</feature>
<dbReference type="AlphaFoldDB" id="A0A8B7BUU9"/>
<dbReference type="RefSeq" id="XP_008785878.2">
    <property type="nucleotide sequence ID" value="XM_008787656.4"/>
</dbReference>
<dbReference type="GO" id="GO:0016020">
    <property type="term" value="C:membrane"/>
    <property type="evidence" value="ECO:0007669"/>
    <property type="project" value="TreeGrafter"/>
</dbReference>